<dbReference type="InterPro" id="IPR050443">
    <property type="entry name" value="RbsD/FucU_mutarotase"/>
</dbReference>
<name>A0A2J8J1I8_PANTR</name>
<dbReference type="PANTHER" id="PTHR31690:SF4">
    <property type="entry name" value="FUCOSE MUTAROTASE"/>
    <property type="match status" value="1"/>
</dbReference>
<dbReference type="Proteomes" id="UP000236370">
    <property type="component" value="Unassembled WGS sequence"/>
</dbReference>
<dbReference type="EC" id="5.1.3.29" evidence="3"/>
<dbReference type="GO" id="GO:0036373">
    <property type="term" value="F:L-fucose mutarotase activity"/>
    <property type="evidence" value="ECO:0007669"/>
    <property type="project" value="UniProtKB-EC"/>
</dbReference>
<reference evidence="5 6" key="1">
    <citation type="submission" date="2017-12" db="EMBL/GenBank/DDBJ databases">
        <title>High-resolution comparative analysis of great ape genomes.</title>
        <authorList>
            <person name="Pollen A."/>
            <person name="Hastie A."/>
            <person name="Hormozdiari F."/>
            <person name="Dougherty M."/>
            <person name="Liu R."/>
            <person name="Chaisson M."/>
            <person name="Hoppe E."/>
            <person name="Hill C."/>
            <person name="Pang A."/>
            <person name="Hillier L."/>
            <person name="Baker C."/>
            <person name="Armstrong J."/>
            <person name="Shendure J."/>
            <person name="Paten B."/>
            <person name="Wilson R."/>
            <person name="Chao H."/>
            <person name="Schneider V."/>
            <person name="Ventura M."/>
            <person name="Kronenberg Z."/>
            <person name="Murali S."/>
            <person name="Gordon D."/>
            <person name="Cantsilieris S."/>
            <person name="Munson K."/>
            <person name="Nelson B."/>
            <person name="Raja A."/>
            <person name="Underwood J."/>
            <person name="Diekhans M."/>
            <person name="Fiddes I."/>
            <person name="Haussler D."/>
            <person name="Eichler E."/>
        </authorList>
    </citation>
    <scope>NUCLEOTIDE SEQUENCE [LARGE SCALE GENOMIC DNA]</scope>
    <source>
        <strain evidence="5">Yerkes chimp pedigree #C0471</strain>
    </source>
</reference>
<dbReference type="PANTHER" id="PTHR31690">
    <property type="entry name" value="FUCOSE MUTAROTASE"/>
    <property type="match status" value="1"/>
</dbReference>
<protein>
    <recommendedName>
        <fullName evidence="3">L-fucose mutarotase</fullName>
        <ecNumber evidence="3">5.1.3.29</ecNumber>
    </recommendedName>
</protein>
<feature type="compositionally biased region" description="Polar residues" evidence="4">
    <location>
        <begin position="176"/>
        <end position="185"/>
    </location>
</feature>
<feature type="region of interest" description="Disordered" evidence="4">
    <location>
        <begin position="166"/>
        <end position="185"/>
    </location>
</feature>
<evidence type="ECO:0000313" key="5">
    <source>
        <dbReference type="EMBL" id="PNI16628.1"/>
    </source>
</evidence>
<dbReference type="Gene3D" id="3.40.1650.10">
    <property type="entry name" value="RbsD-like domain"/>
    <property type="match status" value="1"/>
</dbReference>
<dbReference type="InterPro" id="IPR007721">
    <property type="entry name" value="RbsD_FucU"/>
</dbReference>
<evidence type="ECO:0000256" key="2">
    <source>
        <dbReference type="ARBA" id="ARBA00036324"/>
    </source>
</evidence>
<evidence type="ECO:0000256" key="3">
    <source>
        <dbReference type="ARBA" id="ARBA00038859"/>
    </source>
</evidence>
<sequence length="218" mass="22781">MVALKGVPALLSPELLYALARMGHGDEIVLADLNFPASSICQCGPMEIRADGLGIPQLLEAVLKLLPLDTYVESPAAVMELVPSDKERGLQTPVWTEYESILRRAGCAMLKQGLGTLALQPSSVLGLAPLQGDGPLRKPHPQEGGACTQPPAVGLVKTTWAGRGIGGTLSSSTTTHNRPPSGSSQTWALARALGGRQSWGGPCLLGRVSLICENDGKT</sequence>
<comment type="caution">
    <text evidence="5">The sequence shown here is derived from an EMBL/GenBank/DDBJ whole genome shotgun (WGS) entry which is preliminary data.</text>
</comment>
<dbReference type="SUPFAM" id="SSF102546">
    <property type="entry name" value="RbsD-like"/>
    <property type="match status" value="1"/>
</dbReference>
<evidence type="ECO:0000313" key="6">
    <source>
        <dbReference type="Proteomes" id="UP000236370"/>
    </source>
</evidence>
<gene>
    <name evidence="5" type="ORF">CK820_G0051362</name>
</gene>
<dbReference type="GO" id="GO:0048029">
    <property type="term" value="F:monosaccharide binding"/>
    <property type="evidence" value="ECO:0007669"/>
    <property type="project" value="InterPro"/>
</dbReference>
<organism evidence="5 6">
    <name type="scientific">Pan troglodytes</name>
    <name type="common">Chimpanzee</name>
    <dbReference type="NCBI Taxonomy" id="9598"/>
    <lineage>
        <taxon>Eukaryota</taxon>
        <taxon>Metazoa</taxon>
        <taxon>Chordata</taxon>
        <taxon>Craniata</taxon>
        <taxon>Vertebrata</taxon>
        <taxon>Euteleostomi</taxon>
        <taxon>Mammalia</taxon>
        <taxon>Eutheria</taxon>
        <taxon>Euarchontoglires</taxon>
        <taxon>Primates</taxon>
        <taxon>Haplorrhini</taxon>
        <taxon>Catarrhini</taxon>
        <taxon>Hominidae</taxon>
        <taxon>Pan</taxon>
    </lineage>
</organism>
<dbReference type="Pfam" id="PF05025">
    <property type="entry name" value="RbsD_FucU"/>
    <property type="match status" value="1"/>
</dbReference>
<dbReference type="AlphaFoldDB" id="A0A2J8J1I8"/>
<proteinExistence type="predicted"/>
<dbReference type="GO" id="GO:0005996">
    <property type="term" value="P:monosaccharide metabolic process"/>
    <property type="evidence" value="ECO:0007669"/>
    <property type="project" value="InterPro"/>
</dbReference>
<comment type="catalytic activity">
    <reaction evidence="2">
        <text>alpha-L-fucose = beta-L-fucose</text>
        <dbReference type="Rhea" id="RHEA:25580"/>
        <dbReference type="ChEBI" id="CHEBI:42548"/>
        <dbReference type="ChEBI" id="CHEBI:42589"/>
        <dbReference type="EC" id="5.1.3.29"/>
    </reaction>
</comment>
<keyword evidence="1" id="KW-0413">Isomerase</keyword>
<dbReference type="InterPro" id="IPR023750">
    <property type="entry name" value="RbsD-like_sf"/>
</dbReference>
<evidence type="ECO:0000256" key="4">
    <source>
        <dbReference type="SAM" id="MobiDB-lite"/>
    </source>
</evidence>
<accession>A0A2J8J1I8</accession>
<dbReference type="EMBL" id="NBAG03000537">
    <property type="protein sequence ID" value="PNI16628.1"/>
    <property type="molecule type" value="Genomic_DNA"/>
</dbReference>
<evidence type="ECO:0000256" key="1">
    <source>
        <dbReference type="ARBA" id="ARBA00023235"/>
    </source>
</evidence>